<keyword evidence="6" id="KW-0448">Lipopolysaccharide biosynthesis</keyword>
<dbReference type="InterPro" id="IPR029044">
    <property type="entry name" value="Nucleotide-diphossugar_trans"/>
</dbReference>
<dbReference type="GO" id="GO:0009103">
    <property type="term" value="P:lipopolysaccharide biosynthetic process"/>
    <property type="evidence" value="ECO:0007669"/>
    <property type="project" value="UniProtKB-KW"/>
</dbReference>
<evidence type="ECO:0000256" key="7">
    <source>
        <dbReference type="ARBA" id="ARBA00022989"/>
    </source>
</evidence>
<evidence type="ECO:0000256" key="4">
    <source>
        <dbReference type="ARBA" id="ARBA00022679"/>
    </source>
</evidence>
<keyword evidence="5" id="KW-0812">Transmembrane</keyword>
<evidence type="ECO:0000256" key="5">
    <source>
        <dbReference type="ARBA" id="ARBA00022692"/>
    </source>
</evidence>
<feature type="domain" description="Glycosyltransferase 2-like" evidence="9">
    <location>
        <begin position="31"/>
        <end position="195"/>
    </location>
</feature>
<dbReference type="Pfam" id="PF00535">
    <property type="entry name" value="Glycos_transf_2"/>
    <property type="match status" value="1"/>
</dbReference>
<keyword evidence="1" id="KW-1003">Cell membrane</keyword>
<sequence>MTTAIPATERALWQVPSYSTTFWNGRSRPHCVVIPVINEGERILNLLRRMAAVKIADIADVIIVDGGSTDGSLEPQRLQELGVRGLLVKTAPGKLSAQLRCAYAFVLDEGYTGIVTIDGNDKDDPDAIPRFIEAIEQGYDFVQASRFLAGGVAENTPKSRDFAIRFIHAPMLSLASGFHWTDTTQGFRAYSRAMLLDPRVAPFRDEFSTYELLAYLSYRVPKLGYRCVELPTVRRYPKGEVPTKISSVRGNLSVLQVLMKACAGHYNPRLGADTQLAAQRRS</sequence>
<dbReference type="SUPFAM" id="SSF53448">
    <property type="entry name" value="Nucleotide-diphospho-sugar transferases"/>
    <property type="match status" value="1"/>
</dbReference>
<evidence type="ECO:0000256" key="2">
    <source>
        <dbReference type="ARBA" id="ARBA00022519"/>
    </source>
</evidence>
<evidence type="ECO:0000259" key="9">
    <source>
        <dbReference type="Pfam" id="PF00535"/>
    </source>
</evidence>
<proteinExistence type="predicted"/>
<dbReference type="KEGG" id="por:APT59_15160"/>
<keyword evidence="3" id="KW-0328">Glycosyltransferase</keyword>
<evidence type="ECO:0000256" key="6">
    <source>
        <dbReference type="ARBA" id="ARBA00022985"/>
    </source>
</evidence>
<dbReference type="GO" id="GO:0005886">
    <property type="term" value="C:plasma membrane"/>
    <property type="evidence" value="ECO:0007669"/>
    <property type="project" value="TreeGrafter"/>
</dbReference>
<dbReference type="InterPro" id="IPR001173">
    <property type="entry name" value="Glyco_trans_2-like"/>
</dbReference>
<evidence type="ECO:0000256" key="1">
    <source>
        <dbReference type="ARBA" id="ARBA00022475"/>
    </source>
</evidence>
<organism evidence="10 11">
    <name type="scientific">Pseudomonas oryzihabitans</name>
    <dbReference type="NCBI Taxonomy" id="47885"/>
    <lineage>
        <taxon>Bacteria</taxon>
        <taxon>Pseudomonadati</taxon>
        <taxon>Pseudomonadota</taxon>
        <taxon>Gammaproteobacteria</taxon>
        <taxon>Pseudomonadales</taxon>
        <taxon>Pseudomonadaceae</taxon>
        <taxon>Pseudomonas</taxon>
    </lineage>
</organism>
<dbReference type="CDD" id="cd04179">
    <property type="entry name" value="DPM_DPG-synthase_like"/>
    <property type="match status" value="1"/>
</dbReference>
<gene>
    <name evidence="10" type="ORF">APT59_15160</name>
</gene>
<dbReference type="GO" id="GO:0016757">
    <property type="term" value="F:glycosyltransferase activity"/>
    <property type="evidence" value="ECO:0007669"/>
    <property type="project" value="UniProtKB-KW"/>
</dbReference>
<dbReference type="InterPro" id="IPR050256">
    <property type="entry name" value="Glycosyltransferase_2"/>
</dbReference>
<name>A0A0U4WTH1_9PSED</name>
<accession>A0A0U4WTH1</accession>
<keyword evidence="2" id="KW-0997">Cell inner membrane</keyword>
<evidence type="ECO:0000256" key="8">
    <source>
        <dbReference type="ARBA" id="ARBA00023136"/>
    </source>
</evidence>
<keyword evidence="7" id="KW-1133">Transmembrane helix</keyword>
<dbReference type="AlphaFoldDB" id="A0A0U4WTH1"/>
<reference evidence="10 11" key="1">
    <citation type="submission" date="2016-01" db="EMBL/GenBank/DDBJ databases">
        <title>Annotation of Pseudomonas oryzihabitans USDA-ARS-USMARC-56511.</title>
        <authorList>
            <person name="Harhay G.P."/>
            <person name="Harhay D.M."/>
            <person name="Smith T.P.L."/>
            <person name="Bono J.L."/>
            <person name="Heaton M.P."/>
            <person name="Clawson M.L."/>
            <person name="Chitko-Mckown C.G."/>
            <person name="Capik S.F."/>
            <person name="DeDonder K.D."/>
            <person name="Apley M.D."/>
            <person name="Lubbers B.V."/>
            <person name="White B.J."/>
            <person name="Larson R.L."/>
        </authorList>
    </citation>
    <scope>NUCLEOTIDE SEQUENCE [LARGE SCALE GENOMIC DNA]</scope>
    <source>
        <strain evidence="10 11">USDA-ARS-USMARC-56511</strain>
    </source>
</reference>
<dbReference type="OrthoDB" id="5291101at2"/>
<protein>
    <submittedName>
        <fullName evidence="10">Glycosyl transferase family 2</fullName>
    </submittedName>
</protein>
<evidence type="ECO:0000313" key="11">
    <source>
        <dbReference type="Proteomes" id="UP000064137"/>
    </source>
</evidence>
<dbReference type="EMBL" id="CP013987">
    <property type="protein sequence ID" value="ALZ85469.1"/>
    <property type="molecule type" value="Genomic_DNA"/>
</dbReference>
<keyword evidence="8" id="KW-0472">Membrane</keyword>
<keyword evidence="4 10" id="KW-0808">Transferase</keyword>
<dbReference type="PANTHER" id="PTHR48090:SF3">
    <property type="entry name" value="UNDECAPRENYL-PHOSPHATE 4-DEOXY-4-FORMAMIDO-L-ARABINOSE TRANSFERASE"/>
    <property type="match status" value="1"/>
</dbReference>
<dbReference type="RefSeq" id="WP_059315618.1">
    <property type="nucleotide sequence ID" value="NZ_CP013987.1"/>
</dbReference>
<evidence type="ECO:0000313" key="10">
    <source>
        <dbReference type="EMBL" id="ALZ85469.1"/>
    </source>
</evidence>
<dbReference type="PANTHER" id="PTHR48090">
    <property type="entry name" value="UNDECAPRENYL-PHOSPHATE 4-DEOXY-4-FORMAMIDO-L-ARABINOSE TRANSFERASE-RELATED"/>
    <property type="match status" value="1"/>
</dbReference>
<dbReference type="Gene3D" id="3.90.550.10">
    <property type="entry name" value="Spore Coat Polysaccharide Biosynthesis Protein SpsA, Chain A"/>
    <property type="match status" value="1"/>
</dbReference>
<evidence type="ECO:0000256" key="3">
    <source>
        <dbReference type="ARBA" id="ARBA00022676"/>
    </source>
</evidence>
<dbReference type="Proteomes" id="UP000064137">
    <property type="component" value="Chromosome"/>
</dbReference>